<keyword evidence="2" id="KW-0547">Nucleotide-binding</keyword>
<evidence type="ECO:0000313" key="6">
    <source>
        <dbReference type="EMBL" id="CAB5009774.1"/>
    </source>
</evidence>
<protein>
    <submittedName>
        <fullName evidence="6">Unannotated protein</fullName>
    </submittedName>
</protein>
<dbReference type="GO" id="GO:0005524">
    <property type="term" value="F:ATP binding"/>
    <property type="evidence" value="ECO:0007669"/>
    <property type="project" value="UniProtKB-KW"/>
</dbReference>
<dbReference type="Pfam" id="PF01923">
    <property type="entry name" value="Cob_adeno_trans"/>
    <property type="match status" value="1"/>
</dbReference>
<gene>
    <name evidence="6" type="ORF">UFOPK3992_01165</name>
</gene>
<reference evidence="6" key="1">
    <citation type="submission" date="2020-05" db="EMBL/GenBank/DDBJ databases">
        <authorList>
            <person name="Chiriac C."/>
            <person name="Salcher M."/>
            <person name="Ghai R."/>
            <person name="Kavagutti S V."/>
        </authorList>
    </citation>
    <scope>NUCLEOTIDE SEQUENCE</scope>
</reference>
<organism evidence="6">
    <name type="scientific">freshwater metagenome</name>
    <dbReference type="NCBI Taxonomy" id="449393"/>
    <lineage>
        <taxon>unclassified sequences</taxon>
        <taxon>metagenomes</taxon>
        <taxon>ecological metagenomes</taxon>
    </lineage>
</organism>
<dbReference type="InterPro" id="IPR029499">
    <property type="entry name" value="PduO-typ"/>
</dbReference>
<evidence type="ECO:0000256" key="2">
    <source>
        <dbReference type="ARBA" id="ARBA00022741"/>
    </source>
</evidence>
<evidence type="ECO:0000259" key="5">
    <source>
        <dbReference type="Pfam" id="PF01923"/>
    </source>
</evidence>
<dbReference type="InterPro" id="IPR016030">
    <property type="entry name" value="CblAdoTrfase-like"/>
</dbReference>
<keyword evidence="3" id="KW-0067">ATP-binding</keyword>
<sequence>MRRARPTRIYTRTGDDGTTALGDTSRAGKNDLRLKAYADVDEANSSIGVAIAMGGLLFILGRVANLPGGDVLWIPEASASGLAAIPLGQRLGVTRGTTTPQYGSIVSPSGRLGGTLILTMSGASGIAFLGPSPMPWGA</sequence>
<dbReference type="InterPro" id="IPR036451">
    <property type="entry name" value="CblAdoTrfase-like_sf"/>
</dbReference>
<dbReference type="EMBL" id="CAFBOZ010000161">
    <property type="protein sequence ID" value="CAB5009774.1"/>
    <property type="molecule type" value="Genomic_DNA"/>
</dbReference>
<dbReference type="PANTHER" id="PTHR12213:SF0">
    <property type="entry name" value="CORRINOID ADENOSYLTRANSFERASE MMAB"/>
    <property type="match status" value="1"/>
</dbReference>
<dbReference type="GO" id="GO:0008817">
    <property type="term" value="F:corrinoid adenosyltransferase activity"/>
    <property type="evidence" value="ECO:0007669"/>
    <property type="project" value="TreeGrafter"/>
</dbReference>
<feature type="region of interest" description="Disordered" evidence="4">
    <location>
        <begin position="1"/>
        <end position="24"/>
    </location>
</feature>
<accession>A0A6J7Q694</accession>
<evidence type="ECO:0000256" key="1">
    <source>
        <dbReference type="ARBA" id="ARBA00022679"/>
    </source>
</evidence>
<keyword evidence="1" id="KW-0808">Transferase</keyword>
<proteinExistence type="predicted"/>
<dbReference type="AlphaFoldDB" id="A0A6J7Q694"/>
<name>A0A6J7Q694_9ZZZZ</name>
<evidence type="ECO:0000256" key="4">
    <source>
        <dbReference type="SAM" id="MobiDB-lite"/>
    </source>
</evidence>
<evidence type="ECO:0000256" key="3">
    <source>
        <dbReference type="ARBA" id="ARBA00022840"/>
    </source>
</evidence>
<feature type="domain" description="Cobalamin adenosyltransferase-like" evidence="5">
    <location>
        <begin position="9"/>
        <end position="53"/>
    </location>
</feature>
<dbReference type="Gene3D" id="1.20.1200.10">
    <property type="entry name" value="Cobalamin adenosyltransferase-like"/>
    <property type="match status" value="1"/>
</dbReference>
<dbReference type="SUPFAM" id="SSF89028">
    <property type="entry name" value="Cobalamin adenosyltransferase-like"/>
    <property type="match status" value="1"/>
</dbReference>
<dbReference type="PANTHER" id="PTHR12213">
    <property type="entry name" value="CORRINOID ADENOSYLTRANSFERASE"/>
    <property type="match status" value="1"/>
</dbReference>